<keyword evidence="9" id="KW-0255">Endonuclease</keyword>
<dbReference type="InterPro" id="IPR014720">
    <property type="entry name" value="dsRBD_dom"/>
</dbReference>
<proteinExistence type="inferred from homology"/>
<evidence type="ECO:0000256" key="5">
    <source>
        <dbReference type="ARBA" id="ARBA00022722"/>
    </source>
</evidence>
<feature type="domain" description="Helicase C-terminal" evidence="23">
    <location>
        <begin position="37"/>
        <end position="220"/>
    </location>
</feature>
<evidence type="ECO:0000256" key="11">
    <source>
        <dbReference type="ARBA" id="ARBA00022806"/>
    </source>
</evidence>
<dbReference type="InterPro" id="IPR005034">
    <property type="entry name" value="Dicer_dimerisation"/>
</dbReference>
<dbReference type="PROSITE" id="PS50821">
    <property type="entry name" value="PAZ"/>
    <property type="match status" value="1"/>
</dbReference>
<keyword evidence="5" id="KW-0540">Nuclease</keyword>
<dbReference type="Gene3D" id="3.40.50.300">
    <property type="entry name" value="P-loop containing nucleotide triphosphate hydrolases"/>
    <property type="match status" value="1"/>
</dbReference>
<dbReference type="GO" id="GO:0004525">
    <property type="term" value="F:ribonuclease III activity"/>
    <property type="evidence" value="ECO:0007669"/>
    <property type="project" value="InterPro"/>
</dbReference>
<feature type="domain" description="RNase III" evidence="21">
    <location>
        <begin position="769"/>
        <end position="913"/>
    </location>
</feature>
<dbReference type="SUPFAM" id="SSF101690">
    <property type="entry name" value="PAZ domain"/>
    <property type="match status" value="1"/>
</dbReference>
<dbReference type="InterPro" id="IPR036389">
    <property type="entry name" value="RNase_III_sf"/>
</dbReference>
<keyword evidence="25" id="KW-1185">Reference proteome</keyword>
<keyword evidence="12" id="KW-0067">ATP-binding</keyword>
<name>A0A9E7HPF6_9LILI</name>
<dbReference type="FunFam" id="1.10.1520.10:FF:000004">
    <property type="entry name" value="Endoribonuclease dicer-like 1"/>
    <property type="match status" value="1"/>
</dbReference>
<dbReference type="CDD" id="cd19869">
    <property type="entry name" value="DSRM_DCL_plant"/>
    <property type="match status" value="1"/>
</dbReference>
<evidence type="ECO:0000256" key="8">
    <source>
        <dbReference type="ARBA" id="ARBA00022741"/>
    </source>
</evidence>
<dbReference type="GO" id="GO:0005524">
    <property type="term" value="F:ATP binding"/>
    <property type="evidence" value="ECO:0007669"/>
    <property type="project" value="UniProtKB-KW"/>
</dbReference>
<dbReference type="OrthoDB" id="6513042at2759"/>
<evidence type="ECO:0000256" key="13">
    <source>
        <dbReference type="ARBA" id="ARBA00022842"/>
    </source>
</evidence>
<dbReference type="InterPro" id="IPR003100">
    <property type="entry name" value="PAZ_dom"/>
</dbReference>
<gene>
    <name evidence="24" type="ORF">MUK42_13295</name>
</gene>
<dbReference type="InterPro" id="IPR001650">
    <property type="entry name" value="Helicase_C-like"/>
</dbReference>
<protein>
    <submittedName>
        <fullName evidence="24">Uncharacterized protein</fullName>
    </submittedName>
</protein>
<evidence type="ECO:0000256" key="7">
    <source>
        <dbReference type="ARBA" id="ARBA00022737"/>
    </source>
</evidence>
<comment type="subunit">
    <text evidence="4">May interact with ARGONAUTE1 or PINHEAD through their common PAZ domains.</text>
</comment>
<evidence type="ECO:0000256" key="19">
    <source>
        <dbReference type="PROSITE-ProRule" id="PRU00266"/>
    </source>
</evidence>
<comment type="similarity">
    <text evidence="18">Belongs to the helicase family. Dicer subfamily.</text>
</comment>
<evidence type="ECO:0000256" key="2">
    <source>
        <dbReference type="ARBA" id="ARBA00001946"/>
    </source>
</evidence>
<keyword evidence="15" id="KW-0943">RNA-mediated gene silencing</keyword>
<dbReference type="SMART" id="SM00490">
    <property type="entry name" value="HELICc"/>
    <property type="match status" value="1"/>
</dbReference>
<dbReference type="PROSITE" id="PS50137">
    <property type="entry name" value="DS_RBD"/>
    <property type="match status" value="1"/>
</dbReference>
<comment type="cofactor">
    <cofactor evidence="2">
        <name>Mg(2+)</name>
        <dbReference type="ChEBI" id="CHEBI:18420"/>
    </cofactor>
</comment>
<evidence type="ECO:0000256" key="17">
    <source>
        <dbReference type="ARBA" id="ARBA00023242"/>
    </source>
</evidence>
<organism evidence="24 25">
    <name type="scientific">Musa troglodytarum</name>
    <name type="common">fe'i banana</name>
    <dbReference type="NCBI Taxonomy" id="320322"/>
    <lineage>
        <taxon>Eukaryota</taxon>
        <taxon>Viridiplantae</taxon>
        <taxon>Streptophyta</taxon>
        <taxon>Embryophyta</taxon>
        <taxon>Tracheophyta</taxon>
        <taxon>Spermatophyta</taxon>
        <taxon>Magnoliopsida</taxon>
        <taxon>Liliopsida</taxon>
        <taxon>Zingiberales</taxon>
        <taxon>Musaceae</taxon>
        <taxon>Musa</taxon>
    </lineage>
</organism>
<evidence type="ECO:0000256" key="6">
    <source>
        <dbReference type="ARBA" id="ARBA00022723"/>
    </source>
</evidence>
<dbReference type="Pfam" id="PF00636">
    <property type="entry name" value="Ribonuclease_3"/>
    <property type="match status" value="2"/>
</dbReference>
<dbReference type="FunFam" id="3.40.50.300:FF:000420">
    <property type="entry name" value="Endoribonuclease dicer-like 1"/>
    <property type="match status" value="1"/>
</dbReference>
<dbReference type="CDD" id="cd00593">
    <property type="entry name" value="RIBOc"/>
    <property type="match status" value="2"/>
</dbReference>
<evidence type="ECO:0000259" key="20">
    <source>
        <dbReference type="PROSITE" id="PS50137"/>
    </source>
</evidence>
<dbReference type="InterPro" id="IPR027417">
    <property type="entry name" value="P-loop_NTPase"/>
</dbReference>
<dbReference type="GO" id="GO:0004386">
    <property type="term" value="F:helicase activity"/>
    <property type="evidence" value="ECO:0007669"/>
    <property type="project" value="UniProtKB-KW"/>
</dbReference>
<feature type="domain" description="RNase III" evidence="21">
    <location>
        <begin position="545"/>
        <end position="728"/>
    </location>
</feature>
<keyword evidence="6" id="KW-0479">Metal-binding</keyword>
<dbReference type="Proteomes" id="UP001055439">
    <property type="component" value="Chromosome 8"/>
</dbReference>
<dbReference type="GO" id="GO:0046872">
    <property type="term" value="F:metal ion binding"/>
    <property type="evidence" value="ECO:0007669"/>
    <property type="project" value="UniProtKB-KW"/>
</dbReference>
<dbReference type="InterPro" id="IPR000999">
    <property type="entry name" value="RNase_III_dom"/>
</dbReference>
<evidence type="ECO:0000259" key="21">
    <source>
        <dbReference type="PROSITE" id="PS50142"/>
    </source>
</evidence>
<dbReference type="SMART" id="SM00358">
    <property type="entry name" value="DSRM"/>
    <property type="match status" value="1"/>
</dbReference>
<reference evidence="24" key="1">
    <citation type="submission" date="2022-05" db="EMBL/GenBank/DDBJ databases">
        <title>The Musa troglodytarum L. genome provides insights into the mechanism of non-climacteric behaviour and enrichment of carotenoids.</title>
        <authorList>
            <person name="Wang J."/>
        </authorList>
    </citation>
    <scope>NUCLEOTIDE SEQUENCE</scope>
    <source>
        <tissue evidence="24">Leaf</tissue>
    </source>
</reference>
<dbReference type="GO" id="GO:0030422">
    <property type="term" value="P:siRNA processing"/>
    <property type="evidence" value="ECO:0007669"/>
    <property type="project" value="TreeGrafter"/>
</dbReference>
<dbReference type="SMART" id="SM00535">
    <property type="entry name" value="RIBOc"/>
    <property type="match status" value="2"/>
</dbReference>
<dbReference type="EMBL" id="CP097510">
    <property type="protein sequence ID" value="URE34708.1"/>
    <property type="molecule type" value="Genomic_DNA"/>
</dbReference>
<keyword evidence="10" id="KW-0378">Hydrolase</keyword>
<evidence type="ECO:0000256" key="16">
    <source>
        <dbReference type="ARBA" id="ARBA00023211"/>
    </source>
</evidence>
<evidence type="ECO:0000256" key="3">
    <source>
        <dbReference type="ARBA" id="ARBA00004123"/>
    </source>
</evidence>
<evidence type="ECO:0000313" key="24">
    <source>
        <dbReference type="EMBL" id="URE34708.1"/>
    </source>
</evidence>
<evidence type="ECO:0000256" key="10">
    <source>
        <dbReference type="ARBA" id="ARBA00022801"/>
    </source>
</evidence>
<dbReference type="PROSITE" id="PS50142">
    <property type="entry name" value="RNASE_3_2"/>
    <property type="match status" value="2"/>
</dbReference>
<dbReference type="GO" id="GO:0005737">
    <property type="term" value="C:cytoplasm"/>
    <property type="evidence" value="ECO:0007669"/>
    <property type="project" value="TreeGrafter"/>
</dbReference>
<dbReference type="Pfam" id="PF00271">
    <property type="entry name" value="Helicase_C"/>
    <property type="match status" value="1"/>
</dbReference>
<evidence type="ECO:0000256" key="18">
    <source>
        <dbReference type="ARBA" id="ARBA00035116"/>
    </source>
</evidence>
<comment type="cofactor">
    <cofactor evidence="1">
        <name>Mn(2+)</name>
        <dbReference type="ChEBI" id="CHEBI:29035"/>
    </cofactor>
</comment>
<sequence length="1248" mass="141060">MPETEIASINNDNFLIDQYLTKALSILIGDLFDGNNDVDSLTIGALEEPFFSNKLAVLVGILASYRLQATAKCIIFVKRIIVAKSLAYILGSLESLTFWKCEFLVGCHGGKESMSRGKMNTVVERFSSGEVNLLVATNVAEEGLDIQTCCLVVRFDLPETVASFIQSRGRARMTISKYVFLVERGNEHEGKLLNDFMASEDIMNKEITSRTSNETFDDLEEVNYKVNSTGASINTGCSVSLLHRYCDKLPRDKYVDGLPCSSKDEAKRNACLKACKELHERGALTDYLLPDINSQRKIGPATHHSEYNSNSIEDESSREELYEMLVPAALRRSWSNDDTNINLHFYYIRFVPKPKDRQYRMFGLFIKNPLPQEAESLKVDLHLTHGRIVETTLTPQGMTTFDKEEIMLAQNFQEMFLKIILDRSEFYSDLVPLGKCNASQDCSSKSYLLLPVIEQLYEGQKMIDWTTVRHCLTSPAFIDVSATFENAPCCTSDKLQLLNGSVNKADVVNSLVFTPHNNLFFFVDGILYETNANSCYKGTECESYAEYYRDRFHVKLSYPEQPFLKAKRLFVCRNLLHNRILEALTTEKCLERLSLERFEVLGDSFLKYAVARHSFLTYEAYDEGQLTRRRSSIVNNSNLYELAIAKKLQVYIRDELFDPTQFYALGRPCKMVCNIDTESVIHQRENENLNIAAEGHNFRCTKSHHWLHRKTIADVVEALVGAFLVESGFKAAIAFLRWIGISADFDVSNIYRVWESSNSNLSLISNINVNELEEILGYTFRCKGLLLQAFVHASYNKHSGGCYQKLEFLGDAVLEYLITSYLYSVFPELKPGQITDLRSITVNNNSFANVAVWLSLHKYLMKDARSLDEAINKFESFVPLPDLEKDLIEEPACPKVLGDIVESCVGAVLLDTGFNLKIVWSLMLSLLRPVLDFSSFQINPLRELRELCQYFNFAMRLPDPVKVGGDYCVKVETDVKDEHLMFTSTNKSSKTARRMAAQEALSMLKARGYKLKSKPLEDIVQSAKKERPKLIGYDEEPIVIDNLDSIPLEKLQIQITEETPHSLGLEKANDASTLNCSGNPCSSRMELTRADTSESCNGNNGQIQQTMSDYVEISGTSPGGNHTETTGTLAHKTAKSRLMEICATNHWGDPLFECCKEEGPSHLKMFTYKVAVEVQHESSVCLECFSEPKPQKKAAQDHAAEGALWYLKHIGKALYCVMVWHQNGKHIICFGPIGCNCTELLMLNVLFV</sequence>
<evidence type="ECO:0000259" key="23">
    <source>
        <dbReference type="PROSITE" id="PS51194"/>
    </source>
</evidence>
<dbReference type="GO" id="GO:0003723">
    <property type="term" value="F:RNA binding"/>
    <property type="evidence" value="ECO:0007669"/>
    <property type="project" value="UniProtKB-UniRule"/>
</dbReference>
<dbReference type="Gene3D" id="2.170.260.10">
    <property type="entry name" value="paz domain"/>
    <property type="match status" value="1"/>
</dbReference>
<dbReference type="PANTHER" id="PTHR14950:SF15">
    <property type="entry name" value="DICER-LIKE PROTEIN 4"/>
    <property type="match status" value="1"/>
</dbReference>
<evidence type="ECO:0000313" key="25">
    <source>
        <dbReference type="Proteomes" id="UP001055439"/>
    </source>
</evidence>
<dbReference type="PANTHER" id="PTHR14950">
    <property type="entry name" value="DICER-RELATED"/>
    <property type="match status" value="1"/>
</dbReference>
<dbReference type="Gene3D" id="3.30.160.20">
    <property type="match status" value="1"/>
</dbReference>
<evidence type="ECO:0000256" key="14">
    <source>
        <dbReference type="ARBA" id="ARBA00022884"/>
    </source>
</evidence>
<keyword evidence="7" id="KW-0677">Repeat</keyword>
<dbReference type="SUPFAM" id="SSF69065">
    <property type="entry name" value="RNase III domain-like"/>
    <property type="match status" value="2"/>
</dbReference>
<dbReference type="Pfam" id="PF03368">
    <property type="entry name" value="Dicer_dimer"/>
    <property type="match status" value="1"/>
</dbReference>
<keyword evidence="13" id="KW-0460">Magnesium</keyword>
<evidence type="ECO:0000256" key="9">
    <source>
        <dbReference type="ARBA" id="ARBA00022759"/>
    </source>
</evidence>
<evidence type="ECO:0000259" key="22">
    <source>
        <dbReference type="PROSITE" id="PS50821"/>
    </source>
</evidence>
<dbReference type="AlphaFoldDB" id="A0A9E7HPF6"/>
<accession>A0A9E7HPF6</accession>
<dbReference type="SUPFAM" id="SSF54768">
    <property type="entry name" value="dsRNA-binding domain-like"/>
    <property type="match status" value="2"/>
</dbReference>
<keyword evidence="11" id="KW-0347">Helicase</keyword>
<dbReference type="Pfam" id="PF14709">
    <property type="entry name" value="DND1_DSRM"/>
    <property type="match status" value="1"/>
</dbReference>
<dbReference type="Gene3D" id="3.30.160.380">
    <property type="entry name" value="Dicer dimerisation domain"/>
    <property type="match status" value="1"/>
</dbReference>
<keyword evidence="14 19" id="KW-0694">RNA-binding</keyword>
<evidence type="ECO:0000256" key="4">
    <source>
        <dbReference type="ARBA" id="ARBA00011499"/>
    </source>
</evidence>
<dbReference type="SMART" id="SM00949">
    <property type="entry name" value="PAZ"/>
    <property type="match status" value="1"/>
</dbReference>
<evidence type="ECO:0000256" key="12">
    <source>
        <dbReference type="ARBA" id="ARBA00022840"/>
    </source>
</evidence>
<dbReference type="Gene3D" id="1.10.1520.10">
    <property type="entry name" value="Ribonuclease III domain"/>
    <property type="match status" value="2"/>
</dbReference>
<dbReference type="GO" id="GO:0005634">
    <property type="term" value="C:nucleus"/>
    <property type="evidence" value="ECO:0007669"/>
    <property type="project" value="UniProtKB-SubCell"/>
</dbReference>
<evidence type="ECO:0000256" key="1">
    <source>
        <dbReference type="ARBA" id="ARBA00001936"/>
    </source>
</evidence>
<evidence type="ECO:0000256" key="15">
    <source>
        <dbReference type="ARBA" id="ARBA00023158"/>
    </source>
</evidence>
<dbReference type="InterPro" id="IPR036085">
    <property type="entry name" value="PAZ_dom_sf"/>
</dbReference>
<keyword evidence="16" id="KW-0464">Manganese</keyword>
<feature type="domain" description="DRBM" evidence="20">
    <location>
        <begin position="1133"/>
        <end position="1209"/>
    </location>
</feature>
<comment type="subcellular location">
    <subcellularLocation>
        <location evidence="3">Nucleus</location>
    </subcellularLocation>
</comment>
<dbReference type="InterPro" id="IPR038248">
    <property type="entry name" value="Dicer_dimer_sf"/>
</dbReference>
<feature type="domain" description="PAZ" evidence="22">
    <location>
        <begin position="493"/>
        <end position="576"/>
    </location>
</feature>
<keyword evidence="8" id="KW-0547">Nucleotide-binding</keyword>
<dbReference type="PROSITE" id="PS00517">
    <property type="entry name" value="RNASE_3_1"/>
    <property type="match status" value="1"/>
</dbReference>
<dbReference type="SUPFAM" id="SSF52540">
    <property type="entry name" value="P-loop containing nucleoside triphosphate hydrolases"/>
    <property type="match status" value="1"/>
</dbReference>
<keyword evidence="17" id="KW-0539">Nucleus</keyword>
<dbReference type="PROSITE" id="PS51194">
    <property type="entry name" value="HELICASE_CTER"/>
    <property type="match status" value="1"/>
</dbReference>